<dbReference type="Pfam" id="PF03767">
    <property type="entry name" value="Acid_phosphat_B"/>
    <property type="match status" value="1"/>
</dbReference>
<evidence type="ECO:0000313" key="3">
    <source>
        <dbReference type="EMBL" id="RCL40644.1"/>
    </source>
</evidence>
<evidence type="ECO:0008006" key="5">
    <source>
        <dbReference type="Google" id="ProtNLM"/>
    </source>
</evidence>
<dbReference type="InterPro" id="IPR005519">
    <property type="entry name" value="Acid_phosphat_B-like"/>
</dbReference>
<dbReference type="Proteomes" id="UP000253307">
    <property type="component" value="Unassembled WGS sequence"/>
</dbReference>
<dbReference type="SUPFAM" id="SSF56784">
    <property type="entry name" value="HAD-like"/>
    <property type="match status" value="1"/>
</dbReference>
<dbReference type="PIRSF" id="PIRSF019271">
    <property type="entry name" value="Acid_Ptase_C"/>
    <property type="match status" value="1"/>
</dbReference>
<dbReference type="InterPro" id="IPR006423">
    <property type="entry name" value="Lipo_e_P4"/>
</dbReference>
<dbReference type="SFLD" id="SFLDS00003">
    <property type="entry name" value="Haloacid_Dehalogenase"/>
    <property type="match status" value="1"/>
</dbReference>
<dbReference type="Gene3D" id="3.40.50.1000">
    <property type="entry name" value="HAD superfamily/HAD-like"/>
    <property type="match status" value="1"/>
</dbReference>
<dbReference type="EMBL" id="QOPE01000023">
    <property type="protein sequence ID" value="RCL40644.1"/>
    <property type="molecule type" value="Genomic_DNA"/>
</dbReference>
<feature type="chain" id="PRO_5016991977" description="5'-nucleotidase, lipoprotein e(P4) family" evidence="2">
    <location>
        <begin position="20"/>
        <end position="275"/>
    </location>
</feature>
<proteinExistence type="predicted"/>
<protein>
    <recommendedName>
        <fullName evidence="5">5'-nucleotidase, lipoprotein e(P4) family</fullName>
    </recommendedName>
</protein>
<accession>A0A368BUU4</accession>
<dbReference type="InterPro" id="IPR023214">
    <property type="entry name" value="HAD_sf"/>
</dbReference>
<organism evidence="3 4">
    <name type="scientific">SAR86 cluster bacterium</name>
    <dbReference type="NCBI Taxonomy" id="2030880"/>
    <lineage>
        <taxon>Bacteria</taxon>
        <taxon>Pseudomonadati</taxon>
        <taxon>Pseudomonadota</taxon>
        <taxon>Gammaproteobacteria</taxon>
        <taxon>SAR86 cluster</taxon>
    </lineage>
</organism>
<dbReference type="PANTHER" id="PTHR31284">
    <property type="entry name" value="ACID PHOSPHATASE-LIKE PROTEIN"/>
    <property type="match status" value="1"/>
</dbReference>
<gene>
    <name evidence="3" type="ORF">DBW96_03285</name>
</gene>
<reference evidence="3 4" key="1">
    <citation type="journal article" date="2018" name="Microbiome">
        <title>Fine metagenomic profile of the Mediterranean stratified and mixed water columns revealed by assembly and recruitment.</title>
        <authorList>
            <person name="Haro-Moreno J.M."/>
            <person name="Lopez-Perez M."/>
            <person name="De La Torre J.R."/>
            <person name="Picazo A."/>
            <person name="Camacho A."/>
            <person name="Rodriguez-Valera F."/>
        </authorList>
    </citation>
    <scope>NUCLEOTIDE SEQUENCE [LARGE SCALE GENOMIC DNA]</scope>
    <source>
        <strain evidence="3">MED-G82</strain>
    </source>
</reference>
<feature type="signal peptide" evidence="2">
    <location>
        <begin position="1"/>
        <end position="19"/>
    </location>
</feature>
<evidence type="ECO:0000256" key="1">
    <source>
        <dbReference type="ARBA" id="ARBA00022729"/>
    </source>
</evidence>
<dbReference type="SFLD" id="SFLDG01125">
    <property type="entry name" value="C1.1:_Acid_Phosphatase_Like"/>
    <property type="match status" value="1"/>
</dbReference>
<keyword evidence="1 2" id="KW-0732">Signal</keyword>
<dbReference type="PANTHER" id="PTHR31284:SF10">
    <property type="entry name" value="ACID PHOSPHATASE-LIKE PROTEIN"/>
    <property type="match status" value="1"/>
</dbReference>
<evidence type="ECO:0000256" key="2">
    <source>
        <dbReference type="SAM" id="SignalP"/>
    </source>
</evidence>
<dbReference type="InterPro" id="IPR036412">
    <property type="entry name" value="HAD-like_sf"/>
</dbReference>
<dbReference type="AlphaFoldDB" id="A0A368BUU4"/>
<dbReference type="GO" id="GO:0009279">
    <property type="term" value="C:cell outer membrane"/>
    <property type="evidence" value="ECO:0007669"/>
    <property type="project" value="InterPro"/>
</dbReference>
<name>A0A368BUU4_9GAMM</name>
<comment type="caution">
    <text evidence="3">The sequence shown here is derived from an EMBL/GenBank/DDBJ whole genome shotgun (WGS) entry which is preliminary data.</text>
</comment>
<sequence length="275" mass="31885">MKAPLIYLFFLLFAFNFSAEDFNHEEQRMLSTLYVQTAAEHRASVLQTFKAATNLLPEAIKDASWNALLNLASSDRDLAPAIIIDVDDTVLDNSPYEARLIKSGQSYPTGWGDWCNESQAKPLPGVLEFLLKAEQMGVKIFYVTNRKHEYEKGTLENFKKFGIPIEDDEDSLLMRYENGWDSNKTSRRELIAKNHRVIFQIGDNLGDFVDLSLSHQSPEKRIEVVTEFNDMWGKYWFMIENPTYGDWEGALYKFNFDRSNQEIIQIRNKKLDEAR</sequence>
<evidence type="ECO:0000313" key="4">
    <source>
        <dbReference type="Proteomes" id="UP000253307"/>
    </source>
</evidence>